<dbReference type="HOGENOM" id="CLU_1330640_0_0_0"/>
<gene>
    <name evidence="1" type="ORF">Theba_1835</name>
</gene>
<dbReference type="eggNOG" id="ENOG502ZWCP">
    <property type="taxonomic scope" value="Bacteria"/>
</dbReference>
<dbReference type="AlphaFoldDB" id="I2F6D3"/>
<dbReference type="Proteomes" id="UP000002881">
    <property type="component" value="Chromosome"/>
</dbReference>
<evidence type="ECO:0008006" key="3">
    <source>
        <dbReference type="Google" id="ProtNLM"/>
    </source>
</evidence>
<dbReference type="EMBL" id="CP003532">
    <property type="protein sequence ID" value="AFK07486.1"/>
    <property type="molecule type" value="Genomic_DNA"/>
</dbReference>
<dbReference type="GeneID" id="87107600"/>
<accession>I2F6D3</accession>
<evidence type="ECO:0000313" key="1">
    <source>
        <dbReference type="EMBL" id="AFK07486.1"/>
    </source>
</evidence>
<evidence type="ECO:0000313" key="2">
    <source>
        <dbReference type="Proteomes" id="UP000002881"/>
    </source>
</evidence>
<dbReference type="InterPro" id="IPR029063">
    <property type="entry name" value="SAM-dependent_MTases_sf"/>
</dbReference>
<dbReference type="RefSeq" id="WP_006488378.1">
    <property type="nucleotide sequence ID" value="NC_017934.1"/>
</dbReference>
<reference evidence="1 2" key="1">
    <citation type="journal article" date="2012" name="Genome Biol. Evol.">
        <title>Genome Sequence of the Mesophilic Thermotogales Bacterium Mesotoga prima MesG1.Ag.4.2 Reveals the Largest Thermotogales Genome To Date.</title>
        <authorList>
            <person name="Zhaxybayeva O."/>
            <person name="Swithers K.S."/>
            <person name="Foght J."/>
            <person name="Green A.G."/>
            <person name="Bruce D."/>
            <person name="Detter C."/>
            <person name="Han S."/>
            <person name="Teshima H."/>
            <person name="Han J."/>
            <person name="Woyke T."/>
            <person name="Pitluck S."/>
            <person name="Nolan M."/>
            <person name="Ivanova N."/>
            <person name="Pati A."/>
            <person name="Land M.L."/>
            <person name="Dlutek M."/>
            <person name="Doolittle W.F."/>
            <person name="Noll K.M."/>
            <person name="Nesbo C.L."/>
        </authorList>
    </citation>
    <scope>NUCLEOTIDE SEQUENCE [LARGE SCALE GENOMIC DNA]</scope>
    <source>
        <strain evidence="2">mesG1.Ag.4.2</strain>
    </source>
</reference>
<organism evidence="1 2">
    <name type="scientific">Mesotoga prima MesG1.Ag.4.2</name>
    <dbReference type="NCBI Taxonomy" id="660470"/>
    <lineage>
        <taxon>Bacteria</taxon>
        <taxon>Thermotogati</taxon>
        <taxon>Thermotogota</taxon>
        <taxon>Thermotogae</taxon>
        <taxon>Kosmotogales</taxon>
        <taxon>Kosmotogaceae</taxon>
        <taxon>Mesotoga</taxon>
    </lineage>
</organism>
<dbReference type="SUPFAM" id="SSF53335">
    <property type="entry name" value="S-adenosyl-L-methionine-dependent methyltransferases"/>
    <property type="match status" value="1"/>
</dbReference>
<dbReference type="STRING" id="660470.Theba_1835"/>
<proteinExistence type="predicted"/>
<protein>
    <recommendedName>
        <fullName evidence="3">Methyltransferase type 11 domain-containing protein</fullName>
    </recommendedName>
</protein>
<keyword evidence="2" id="KW-1185">Reference proteome</keyword>
<dbReference type="KEGG" id="mpg:Theba_1835"/>
<sequence>MQRREWLERYRNDVLEQTCTGLEIDKSQLQDFILRMTGFLEESNIIADFGCHAQDFWPLLREMKLRVVGVSCSKAIKQTQGIRVMNIGFSDFNFLGIFEGFVASGILQNLHPELWSKTLLRIARSVKTSGVGLLVTGIGNEKESKKRCETLKKSGLPVVIGEYIDDDGNYNFRPLKSWYDQWLKNAGFYVLREEMIRDTVYSLIKK</sequence>
<dbReference type="Gene3D" id="3.40.50.150">
    <property type="entry name" value="Vaccinia Virus protein VP39"/>
    <property type="match status" value="1"/>
</dbReference>
<name>I2F6D3_9BACT</name>